<accession>A0A3E0HIP1</accession>
<dbReference type="InterPro" id="IPR011990">
    <property type="entry name" value="TPR-like_helical_dom_sf"/>
</dbReference>
<dbReference type="InterPro" id="IPR019734">
    <property type="entry name" value="TPR_rpt"/>
</dbReference>
<dbReference type="AlphaFoldDB" id="A0A3E0HIP1"/>
<dbReference type="SMART" id="SM00028">
    <property type="entry name" value="TPR"/>
    <property type="match status" value="2"/>
</dbReference>
<dbReference type="Proteomes" id="UP000256884">
    <property type="component" value="Unassembled WGS sequence"/>
</dbReference>
<protein>
    <submittedName>
        <fullName evidence="1">Tetratricopeptide repeat protein</fullName>
    </submittedName>
</protein>
<sequence length="149" mass="17876">MSDFCINNVENHWKTLTNLANDFFNKKNYKLALNNYKNALYRAEVLNNHLQECIRLKIPFIQVYIISCNNLANTYKELEQMEEAENILKRTVHYLLHLTRNKKLNKNEIQTELKRASLNYINFTEQISNNKANQIYLYKQIKEHFSDND</sequence>
<dbReference type="OrthoDB" id="707450at2"/>
<dbReference type="Pfam" id="PF13374">
    <property type="entry name" value="TPR_10"/>
    <property type="match status" value="1"/>
</dbReference>
<evidence type="ECO:0000313" key="2">
    <source>
        <dbReference type="Proteomes" id="UP000256884"/>
    </source>
</evidence>
<proteinExistence type="predicted"/>
<dbReference type="EMBL" id="QUNS01000008">
    <property type="protein sequence ID" value="REH46364.1"/>
    <property type="molecule type" value="Genomic_DNA"/>
</dbReference>
<evidence type="ECO:0000313" key="1">
    <source>
        <dbReference type="EMBL" id="REH46364.1"/>
    </source>
</evidence>
<dbReference type="RefSeq" id="WP_115901836.1">
    <property type="nucleotide sequence ID" value="NZ_QUNS01000008.1"/>
</dbReference>
<reference evidence="1 2" key="1">
    <citation type="submission" date="2018-08" db="EMBL/GenBank/DDBJ databases">
        <title>Genomic Encyclopedia of Type Strains, Phase IV (KMG-IV): sequencing the most valuable type-strain genomes for metagenomic binning, comparative biology and taxonomic classification.</title>
        <authorList>
            <person name="Goeker M."/>
        </authorList>
    </citation>
    <scope>NUCLEOTIDE SEQUENCE [LARGE SCALE GENOMIC DNA]</scope>
    <source>
        <strain evidence="1 2">DSM 18841</strain>
    </source>
</reference>
<dbReference type="SUPFAM" id="SSF48452">
    <property type="entry name" value="TPR-like"/>
    <property type="match status" value="1"/>
</dbReference>
<dbReference type="Gene3D" id="1.25.40.10">
    <property type="entry name" value="Tetratricopeptide repeat domain"/>
    <property type="match status" value="1"/>
</dbReference>
<organism evidence="1 2">
    <name type="scientific">Tenacibaculum gallaicum</name>
    <dbReference type="NCBI Taxonomy" id="561505"/>
    <lineage>
        <taxon>Bacteria</taxon>
        <taxon>Pseudomonadati</taxon>
        <taxon>Bacteroidota</taxon>
        <taxon>Flavobacteriia</taxon>
        <taxon>Flavobacteriales</taxon>
        <taxon>Flavobacteriaceae</taxon>
        <taxon>Tenacibaculum</taxon>
    </lineage>
</organism>
<keyword evidence="2" id="KW-1185">Reference proteome</keyword>
<comment type="caution">
    <text evidence="1">The sequence shown here is derived from an EMBL/GenBank/DDBJ whole genome shotgun (WGS) entry which is preliminary data.</text>
</comment>
<gene>
    <name evidence="1" type="ORF">C7448_10834</name>
</gene>
<name>A0A3E0HIP1_9FLAO</name>